<sequence length="321" mass="36934">MIIVTGAAGFIGSGLISRLNQEGFSNIIAVDDFSKIEKAENLEGKTIKERVERSSLFEWLDENNRDVEFIFHIGARTDTTEFDVDIFNELNLDYSKQIWEKCVAYQIPLVYASSAATYGLGELGYDDNESLIPQLKPLNPYGDSKNDFDIWALKQEKKPFFWVGLKFFNVYGPNEYHKGRMASVIFHAFNQIKATDKMKLFRSHNPDFKDGEQMRDFIYVKDLIDVCIFFMHHRKDSGIYNLGSGKARTFKDLVTNTFLAMDKTPDISFIDTPADIRDKYQYFTQANMSKLHAIGYTKPFHTLEEGVSEYVKDYLSSGSYL</sequence>
<dbReference type="GO" id="GO:0008712">
    <property type="term" value="F:ADP-glyceromanno-heptose 6-epimerase activity"/>
    <property type="evidence" value="ECO:0007669"/>
    <property type="project" value="UniProtKB-EC"/>
</dbReference>
<dbReference type="HAMAP" id="MF_01601">
    <property type="entry name" value="Heptose_epimerase"/>
    <property type="match status" value="1"/>
</dbReference>
<dbReference type="CDD" id="cd05248">
    <property type="entry name" value="ADP_GME_SDR_e"/>
    <property type="match status" value="1"/>
</dbReference>
<proteinExistence type="inferred from homology"/>
<comment type="function">
    <text evidence="4">Catalyzes the interconversion between ADP-D-glycero-beta-D-manno-heptose and ADP-L-glycero-beta-D-manno-heptose via an epimerization at carbon 6 of the heptose.</text>
</comment>
<gene>
    <name evidence="6" type="primary">rfaD</name>
    <name evidence="4" type="synonym">hldD</name>
    <name evidence="6" type="ORF">IEE83_02910</name>
</gene>
<dbReference type="EC" id="5.1.3.20" evidence="4"/>
<dbReference type="InterPro" id="IPR011912">
    <property type="entry name" value="Heptose_epim"/>
</dbReference>
<feature type="binding site" evidence="4">
    <location>
        <position position="187"/>
    </location>
    <ligand>
        <name>substrate</name>
    </ligand>
</feature>
<evidence type="ECO:0000259" key="5">
    <source>
        <dbReference type="Pfam" id="PF01370"/>
    </source>
</evidence>
<comment type="catalytic activity">
    <reaction evidence="4">
        <text>ADP-D-glycero-beta-D-manno-heptose = ADP-L-glycero-beta-D-manno-heptose</text>
        <dbReference type="Rhea" id="RHEA:17577"/>
        <dbReference type="ChEBI" id="CHEBI:59967"/>
        <dbReference type="ChEBI" id="CHEBI:61506"/>
        <dbReference type="EC" id="5.1.3.20"/>
    </reaction>
</comment>
<organism evidence="6 7">
    <name type="scientific">Dyadobacter subterraneus</name>
    <dbReference type="NCBI Taxonomy" id="2773304"/>
    <lineage>
        <taxon>Bacteria</taxon>
        <taxon>Pseudomonadati</taxon>
        <taxon>Bacteroidota</taxon>
        <taxon>Cytophagia</taxon>
        <taxon>Cytophagales</taxon>
        <taxon>Spirosomataceae</taxon>
        <taxon>Dyadobacter</taxon>
    </lineage>
</organism>
<feature type="binding site" evidence="4">
    <location>
        <begin position="201"/>
        <end position="204"/>
    </location>
    <ligand>
        <name>substrate</name>
    </ligand>
</feature>
<comment type="caution">
    <text evidence="6">The sequence shown here is derived from an EMBL/GenBank/DDBJ whole genome shotgun (WGS) entry which is preliminary data.</text>
</comment>
<dbReference type="InterPro" id="IPR001509">
    <property type="entry name" value="Epimerase_deHydtase"/>
</dbReference>
<keyword evidence="7" id="KW-1185">Reference proteome</keyword>
<comment type="cofactor">
    <cofactor evidence="4">
        <name>NADP(+)</name>
        <dbReference type="ChEBI" id="CHEBI:58349"/>
    </cofactor>
    <text evidence="4">Binds 1 NADP(+) per subunit.</text>
</comment>
<evidence type="ECO:0000256" key="3">
    <source>
        <dbReference type="ARBA" id="ARBA00023277"/>
    </source>
</evidence>
<name>A0ABR9W5T3_9BACT</name>
<dbReference type="PANTHER" id="PTHR43103:SF3">
    <property type="entry name" value="ADP-L-GLYCERO-D-MANNO-HEPTOSE-6-EPIMERASE"/>
    <property type="match status" value="1"/>
</dbReference>
<evidence type="ECO:0000256" key="4">
    <source>
        <dbReference type="HAMAP-Rule" id="MF_01601"/>
    </source>
</evidence>
<reference evidence="7" key="1">
    <citation type="submission" date="2023-07" db="EMBL/GenBank/DDBJ databases">
        <title>Dyadobacter sp. nov 'subterranea' isolated from contaminted grondwater.</title>
        <authorList>
            <person name="Szabo I."/>
            <person name="Al-Omari J."/>
            <person name="Szerdahelyi S.G."/>
            <person name="Rado J."/>
        </authorList>
    </citation>
    <scope>NUCLEOTIDE SEQUENCE [LARGE SCALE GENOMIC DNA]</scope>
    <source>
        <strain evidence="7">UP-52</strain>
    </source>
</reference>
<feature type="binding site" evidence="4">
    <location>
        <position position="170"/>
    </location>
    <ligand>
        <name>NADP(+)</name>
        <dbReference type="ChEBI" id="CHEBI:58349"/>
    </ligand>
</feature>
<feature type="binding site" evidence="4">
    <location>
        <begin position="10"/>
        <end position="11"/>
    </location>
    <ligand>
        <name>NADP(+)</name>
        <dbReference type="ChEBI" id="CHEBI:58349"/>
    </ligand>
</feature>
<dbReference type="InterPro" id="IPR036291">
    <property type="entry name" value="NAD(P)-bd_dom_sf"/>
</dbReference>
<keyword evidence="3 4" id="KW-0119">Carbohydrate metabolism</keyword>
<feature type="binding site" evidence="4">
    <location>
        <position position="280"/>
    </location>
    <ligand>
        <name>substrate</name>
    </ligand>
</feature>
<feature type="active site" description="Proton acceptor" evidence="4">
    <location>
        <position position="178"/>
    </location>
</feature>
<feature type="binding site" evidence="4">
    <location>
        <position position="38"/>
    </location>
    <ligand>
        <name>NADP(+)</name>
        <dbReference type="ChEBI" id="CHEBI:58349"/>
    </ligand>
</feature>
<evidence type="ECO:0000313" key="6">
    <source>
        <dbReference type="EMBL" id="MBE9460822.1"/>
    </source>
</evidence>
<keyword evidence="2 4" id="KW-0413">Isomerase</keyword>
<dbReference type="SUPFAM" id="SSF51735">
    <property type="entry name" value="NAD(P)-binding Rossmann-fold domains"/>
    <property type="match status" value="1"/>
</dbReference>
<feature type="binding site" evidence="4">
    <location>
        <begin position="31"/>
        <end position="32"/>
    </location>
    <ligand>
        <name>NADP(+)</name>
        <dbReference type="ChEBI" id="CHEBI:58349"/>
    </ligand>
</feature>
<feature type="binding site" evidence="4">
    <location>
        <position position="169"/>
    </location>
    <ligand>
        <name>substrate</name>
    </ligand>
</feature>
<accession>A0ABR9W5T3</accession>
<comment type="pathway">
    <text evidence="4">Nucleotide-sugar biosynthesis; ADP-L-glycero-beta-D-manno-heptose biosynthesis; ADP-L-glycero-beta-D-manno-heptose from D-glycero-beta-D-manno-heptose 7-phosphate: step 4/4.</text>
</comment>
<comment type="similarity">
    <text evidence="4">Belongs to the NAD(P)-dependent epimerase/dehydratase family. HldD subfamily.</text>
</comment>
<dbReference type="Proteomes" id="UP000634134">
    <property type="component" value="Unassembled WGS sequence"/>
</dbReference>
<protein>
    <recommendedName>
        <fullName evidence="4">ADP-L-glycero-D-manno-heptose-6-epimerase</fullName>
        <ecNumber evidence="4">5.1.3.20</ecNumber>
    </recommendedName>
    <alternativeName>
        <fullName evidence="4">ADP-L-glycero-beta-D-manno-heptose-6-epimerase</fullName>
        <shortName evidence="4">ADP-glyceromanno-heptose 6-epimerase</shortName>
        <shortName evidence="4">ADP-hep 6-epimerase</shortName>
        <shortName evidence="4">AGME</shortName>
    </alternativeName>
</protein>
<evidence type="ECO:0000313" key="7">
    <source>
        <dbReference type="Proteomes" id="UP000634134"/>
    </source>
</evidence>
<dbReference type="Pfam" id="PF01370">
    <property type="entry name" value="Epimerase"/>
    <property type="match status" value="1"/>
</dbReference>
<feature type="active site" description="Proton acceptor" evidence="4">
    <location>
        <position position="141"/>
    </location>
</feature>
<keyword evidence="1 4" id="KW-0521">NADP</keyword>
<feature type="domain" description="NAD-dependent epimerase/dehydratase" evidence="5">
    <location>
        <begin position="2"/>
        <end position="243"/>
    </location>
</feature>
<feature type="binding site" evidence="4">
    <location>
        <position position="145"/>
    </location>
    <ligand>
        <name>NADP(+)</name>
        <dbReference type="ChEBI" id="CHEBI:58349"/>
    </ligand>
</feature>
<dbReference type="NCBIfam" id="TIGR02197">
    <property type="entry name" value="heptose_epim"/>
    <property type="match status" value="1"/>
</dbReference>
<feature type="binding site" evidence="4">
    <location>
        <position position="215"/>
    </location>
    <ligand>
        <name>substrate</name>
    </ligand>
</feature>
<dbReference type="Gene3D" id="3.90.25.10">
    <property type="entry name" value="UDP-galactose 4-epimerase, domain 1"/>
    <property type="match status" value="1"/>
</dbReference>
<feature type="binding site" evidence="4">
    <location>
        <position position="180"/>
    </location>
    <ligand>
        <name>substrate</name>
    </ligand>
</feature>
<feature type="binding site" evidence="4">
    <location>
        <position position="178"/>
    </location>
    <ligand>
        <name>NADP(+)</name>
        <dbReference type="ChEBI" id="CHEBI:58349"/>
    </ligand>
</feature>
<comment type="subunit">
    <text evidence="4">Homopentamer.</text>
</comment>
<feature type="binding site" evidence="4">
    <location>
        <position position="53"/>
    </location>
    <ligand>
        <name>NADP(+)</name>
        <dbReference type="ChEBI" id="CHEBI:58349"/>
    </ligand>
</feature>
<dbReference type="Gene3D" id="3.40.50.720">
    <property type="entry name" value="NAD(P)-binding Rossmann-like Domain"/>
    <property type="match status" value="1"/>
</dbReference>
<feature type="binding site" evidence="4">
    <location>
        <begin position="73"/>
        <end position="77"/>
    </location>
    <ligand>
        <name>NADP(+)</name>
        <dbReference type="ChEBI" id="CHEBI:58349"/>
    </ligand>
</feature>
<evidence type="ECO:0000256" key="1">
    <source>
        <dbReference type="ARBA" id="ARBA00022857"/>
    </source>
</evidence>
<dbReference type="PANTHER" id="PTHR43103">
    <property type="entry name" value="NUCLEOSIDE-DIPHOSPHATE-SUGAR EPIMERASE"/>
    <property type="match status" value="1"/>
</dbReference>
<comment type="caution">
    <text evidence="4">Lacks conserved residue(s) required for the propagation of feature annotation.</text>
</comment>
<evidence type="ECO:0000256" key="2">
    <source>
        <dbReference type="ARBA" id="ARBA00023235"/>
    </source>
</evidence>
<dbReference type="EMBL" id="JACYGY010000001">
    <property type="protein sequence ID" value="MBE9460822.1"/>
    <property type="molecule type" value="Genomic_DNA"/>
</dbReference>
<dbReference type="RefSeq" id="WP_194119121.1">
    <property type="nucleotide sequence ID" value="NZ_JACYGY010000001.1"/>
</dbReference>
<comment type="domain">
    <text evidence="4">Contains a large N-terminal NADP-binding domain, and a smaller C-terminal substrate-binding domain.</text>
</comment>